<dbReference type="InterPro" id="IPR011256">
    <property type="entry name" value="Reg_factor_effector_dom_sf"/>
</dbReference>
<evidence type="ECO:0000256" key="3">
    <source>
        <dbReference type="ARBA" id="ARBA00023163"/>
    </source>
</evidence>
<reference evidence="6" key="1">
    <citation type="journal article" date="2019" name="Int. J. Syst. Evol. Microbiol.">
        <title>The Global Catalogue of Microorganisms (GCM) 10K type strain sequencing project: providing services to taxonomists for standard genome sequencing and annotation.</title>
        <authorList>
            <consortium name="The Broad Institute Genomics Platform"/>
            <consortium name="The Broad Institute Genome Sequencing Center for Infectious Disease"/>
            <person name="Wu L."/>
            <person name="Ma J."/>
        </authorList>
    </citation>
    <scope>NUCLEOTIDE SEQUENCE [LARGE SCALE GENOMIC DNA]</scope>
    <source>
        <strain evidence="6">JCM 8736</strain>
    </source>
</reference>
<sequence>MEYIDIIEKSLQYIEKHIESDIKISDIAKNVGYSPYHFSRLFSEKTGITIGAYIKNKKLSIASSQLLDTDKRIVDISITAGYTSYEAFSRVFKAHYGMAPYFYRKTKTKYYTLSDLPIDQQLLTHLEQHLSFIPEIINIKSIEVLGVSVAVNLLNNHLETYWQQFNNVMSALLPKEKTKTYAICTSQSSTVDSHGRSSFSQFLSFENKDCSINISQLFQQDMIDGGKYAVFKHNAFPSSLNLSYDFIWKVWSHASKYTFDKKRRSFEFYPENYSNKKVCPIYIYVPII</sequence>
<keyword evidence="1" id="KW-0805">Transcription regulation</keyword>
<dbReference type="Pfam" id="PF06445">
    <property type="entry name" value="GyrI-like"/>
    <property type="match status" value="1"/>
</dbReference>
<accession>A0ABP6KQU7</accession>
<dbReference type="InterPro" id="IPR020449">
    <property type="entry name" value="Tscrpt_reg_AraC-type_HTH"/>
</dbReference>
<dbReference type="InterPro" id="IPR018062">
    <property type="entry name" value="HTH_AraC-typ_CS"/>
</dbReference>
<dbReference type="PROSITE" id="PS00041">
    <property type="entry name" value="HTH_ARAC_FAMILY_1"/>
    <property type="match status" value="1"/>
</dbReference>
<organism evidence="5 6">
    <name type="scientific">Tetragenococcus solitarius</name>
    <dbReference type="NCBI Taxonomy" id="71453"/>
    <lineage>
        <taxon>Bacteria</taxon>
        <taxon>Bacillati</taxon>
        <taxon>Bacillota</taxon>
        <taxon>Bacilli</taxon>
        <taxon>Lactobacillales</taxon>
        <taxon>Enterococcaceae</taxon>
        <taxon>Tetragenococcus</taxon>
    </lineage>
</organism>
<dbReference type="PRINTS" id="PR00032">
    <property type="entry name" value="HTHARAC"/>
</dbReference>
<dbReference type="InterPro" id="IPR018060">
    <property type="entry name" value="HTH_AraC"/>
</dbReference>
<dbReference type="InterPro" id="IPR010499">
    <property type="entry name" value="AraC_E-bd"/>
</dbReference>
<dbReference type="PROSITE" id="PS01124">
    <property type="entry name" value="HTH_ARAC_FAMILY_2"/>
    <property type="match status" value="1"/>
</dbReference>
<dbReference type="SUPFAM" id="SSF55136">
    <property type="entry name" value="Probable bacterial effector-binding domain"/>
    <property type="match status" value="1"/>
</dbReference>
<feature type="domain" description="HTH araC/xylS-type" evidence="4">
    <location>
        <begin position="8"/>
        <end position="106"/>
    </location>
</feature>
<keyword evidence="2" id="KW-0238">DNA-binding</keyword>
<gene>
    <name evidence="5" type="ORF">GCM10019998_11520</name>
</gene>
<name>A0ABP6KQU7_9ENTE</name>
<evidence type="ECO:0000259" key="4">
    <source>
        <dbReference type="PROSITE" id="PS01124"/>
    </source>
</evidence>
<evidence type="ECO:0000256" key="1">
    <source>
        <dbReference type="ARBA" id="ARBA00023015"/>
    </source>
</evidence>
<dbReference type="Proteomes" id="UP001501577">
    <property type="component" value="Unassembled WGS sequence"/>
</dbReference>
<dbReference type="InterPro" id="IPR050959">
    <property type="entry name" value="MarA-like"/>
</dbReference>
<dbReference type="PANTHER" id="PTHR47504:SF5">
    <property type="entry name" value="RIGHT ORIGIN-BINDING PROTEIN"/>
    <property type="match status" value="1"/>
</dbReference>
<dbReference type="Gene3D" id="1.10.10.60">
    <property type="entry name" value="Homeodomain-like"/>
    <property type="match status" value="2"/>
</dbReference>
<keyword evidence="6" id="KW-1185">Reference proteome</keyword>
<evidence type="ECO:0000313" key="5">
    <source>
        <dbReference type="EMBL" id="GAA3016989.1"/>
    </source>
</evidence>
<dbReference type="PANTHER" id="PTHR47504">
    <property type="entry name" value="RIGHT ORIGIN-BINDING PROTEIN"/>
    <property type="match status" value="1"/>
</dbReference>
<dbReference type="SMART" id="SM00342">
    <property type="entry name" value="HTH_ARAC"/>
    <property type="match status" value="1"/>
</dbReference>
<proteinExistence type="predicted"/>
<keyword evidence="3" id="KW-0804">Transcription</keyword>
<evidence type="ECO:0000313" key="6">
    <source>
        <dbReference type="Proteomes" id="UP001501577"/>
    </source>
</evidence>
<dbReference type="RefSeq" id="WP_068710589.1">
    <property type="nucleotide sequence ID" value="NZ_BAAAXQ010000035.1"/>
</dbReference>
<dbReference type="InterPro" id="IPR009057">
    <property type="entry name" value="Homeodomain-like_sf"/>
</dbReference>
<dbReference type="Pfam" id="PF12833">
    <property type="entry name" value="HTH_18"/>
    <property type="match status" value="1"/>
</dbReference>
<dbReference type="InterPro" id="IPR029442">
    <property type="entry name" value="GyrI-like"/>
</dbReference>
<dbReference type="SUPFAM" id="SSF46689">
    <property type="entry name" value="Homeodomain-like"/>
    <property type="match status" value="2"/>
</dbReference>
<dbReference type="EMBL" id="BAAAXQ010000035">
    <property type="protein sequence ID" value="GAA3016989.1"/>
    <property type="molecule type" value="Genomic_DNA"/>
</dbReference>
<dbReference type="SMART" id="SM00871">
    <property type="entry name" value="AraC_E_bind"/>
    <property type="match status" value="1"/>
</dbReference>
<comment type="caution">
    <text evidence="5">The sequence shown here is derived from an EMBL/GenBank/DDBJ whole genome shotgun (WGS) entry which is preliminary data.</text>
</comment>
<dbReference type="Gene3D" id="3.20.80.10">
    <property type="entry name" value="Regulatory factor, effector binding domain"/>
    <property type="match status" value="1"/>
</dbReference>
<evidence type="ECO:0000256" key="2">
    <source>
        <dbReference type="ARBA" id="ARBA00023125"/>
    </source>
</evidence>
<protein>
    <submittedName>
        <fullName evidence="5">AraC family transcriptional regulator</fullName>
    </submittedName>
</protein>